<accession>A0AAD7G5W3</accession>
<dbReference type="EMBL" id="JARKIE010000238">
    <property type="protein sequence ID" value="KAJ7662871.1"/>
    <property type="molecule type" value="Genomic_DNA"/>
</dbReference>
<dbReference type="Gene3D" id="2.40.40.10">
    <property type="entry name" value="RlpA-like domain"/>
    <property type="match status" value="1"/>
</dbReference>
<protein>
    <submittedName>
        <fullName evidence="2">RlpA-like double-psi beta-barrel-protein domain-containing protein-containing protein</fullName>
    </submittedName>
</protein>
<organism evidence="2 3">
    <name type="scientific">Mycena rosella</name>
    <name type="common">Pink bonnet</name>
    <name type="synonym">Agaricus rosellus</name>
    <dbReference type="NCBI Taxonomy" id="1033263"/>
    <lineage>
        <taxon>Eukaryota</taxon>
        <taxon>Fungi</taxon>
        <taxon>Dikarya</taxon>
        <taxon>Basidiomycota</taxon>
        <taxon>Agaricomycotina</taxon>
        <taxon>Agaricomycetes</taxon>
        <taxon>Agaricomycetidae</taxon>
        <taxon>Agaricales</taxon>
        <taxon>Marasmiineae</taxon>
        <taxon>Mycenaceae</taxon>
        <taxon>Mycena</taxon>
    </lineage>
</organism>
<dbReference type="PANTHER" id="PTHR31836:SF28">
    <property type="entry name" value="SRCR DOMAIN-CONTAINING PROTEIN-RELATED"/>
    <property type="match status" value="1"/>
</dbReference>
<evidence type="ECO:0000256" key="1">
    <source>
        <dbReference type="ARBA" id="ARBA00022729"/>
    </source>
</evidence>
<comment type="caution">
    <text evidence="2">The sequence shown here is derived from an EMBL/GenBank/DDBJ whole genome shotgun (WGS) entry which is preliminary data.</text>
</comment>
<sequence length="94" mass="10115">ATYYDHDGGYGSCGWELQNSDFIVALGEAHYDDGSHCGDTVRVQYNGQTIFVPVADLCPGCQGDNGIDLSEGAMAALDENYVDDGVITVKWAFE</sequence>
<dbReference type="SUPFAM" id="SSF50685">
    <property type="entry name" value="Barwin-like endoglucanases"/>
    <property type="match status" value="1"/>
</dbReference>
<proteinExistence type="predicted"/>
<name>A0AAD7G5W3_MYCRO</name>
<dbReference type="Proteomes" id="UP001221757">
    <property type="component" value="Unassembled WGS sequence"/>
</dbReference>
<feature type="non-terminal residue" evidence="2">
    <location>
        <position position="94"/>
    </location>
</feature>
<gene>
    <name evidence="2" type="ORF">B0H17DRAFT_952975</name>
</gene>
<dbReference type="CDD" id="cd22191">
    <property type="entry name" value="DPBB_RlpA_EXP_N-like"/>
    <property type="match status" value="1"/>
</dbReference>
<keyword evidence="3" id="KW-1185">Reference proteome</keyword>
<evidence type="ECO:0000313" key="3">
    <source>
        <dbReference type="Proteomes" id="UP001221757"/>
    </source>
</evidence>
<keyword evidence="1" id="KW-0732">Signal</keyword>
<dbReference type="AlphaFoldDB" id="A0AAD7G5W3"/>
<evidence type="ECO:0000313" key="2">
    <source>
        <dbReference type="EMBL" id="KAJ7662871.1"/>
    </source>
</evidence>
<reference evidence="2" key="1">
    <citation type="submission" date="2023-03" db="EMBL/GenBank/DDBJ databases">
        <title>Massive genome expansion in bonnet fungi (Mycena s.s.) driven by repeated elements and novel gene families across ecological guilds.</title>
        <authorList>
            <consortium name="Lawrence Berkeley National Laboratory"/>
            <person name="Harder C.B."/>
            <person name="Miyauchi S."/>
            <person name="Viragh M."/>
            <person name="Kuo A."/>
            <person name="Thoen E."/>
            <person name="Andreopoulos B."/>
            <person name="Lu D."/>
            <person name="Skrede I."/>
            <person name="Drula E."/>
            <person name="Henrissat B."/>
            <person name="Morin E."/>
            <person name="Kohler A."/>
            <person name="Barry K."/>
            <person name="LaButti K."/>
            <person name="Morin E."/>
            <person name="Salamov A."/>
            <person name="Lipzen A."/>
            <person name="Mereny Z."/>
            <person name="Hegedus B."/>
            <person name="Baldrian P."/>
            <person name="Stursova M."/>
            <person name="Weitz H."/>
            <person name="Taylor A."/>
            <person name="Grigoriev I.V."/>
            <person name="Nagy L.G."/>
            <person name="Martin F."/>
            <person name="Kauserud H."/>
        </authorList>
    </citation>
    <scope>NUCLEOTIDE SEQUENCE</scope>
    <source>
        <strain evidence="2">CBHHK067</strain>
    </source>
</reference>
<dbReference type="InterPro" id="IPR036908">
    <property type="entry name" value="RlpA-like_sf"/>
</dbReference>
<dbReference type="InterPro" id="IPR051477">
    <property type="entry name" value="Expansin_CellWall"/>
</dbReference>
<dbReference type="PANTHER" id="PTHR31836">
    <property type="match status" value="1"/>
</dbReference>